<evidence type="ECO:0000313" key="2">
    <source>
        <dbReference type="EMBL" id="MFC7333982.1"/>
    </source>
</evidence>
<gene>
    <name evidence="2" type="ORF">ACFQPS_12490</name>
</gene>
<keyword evidence="1" id="KW-0472">Membrane</keyword>
<keyword evidence="3" id="KW-1185">Reference proteome</keyword>
<proteinExistence type="predicted"/>
<keyword evidence="1" id="KW-0812">Transmembrane</keyword>
<name>A0ABW2KV99_9PROT</name>
<feature type="transmembrane region" description="Helical" evidence="1">
    <location>
        <begin position="54"/>
        <end position="71"/>
    </location>
</feature>
<evidence type="ECO:0000313" key="3">
    <source>
        <dbReference type="Proteomes" id="UP001596456"/>
    </source>
</evidence>
<sequence length="72" mass="8088">MTDQTFQTGHLPRTETFGREIRCERAPATGFFARPTDGVLRTLYEDFRAVPVEAWIILAVATVMSNLFIALA</sequence>
<reference evidence="3" key="1">
    <citation type="journal article" date="2019" name="Int. J. Syst. Evol. Microbiol.">
        <title>The Global Catalogue of Microorganisms (GCM) 10K type strain sequencing project: providing services to taxonomists for standard genome sequencing and annotation.</title>
        <authorList>
            <consortium name="The Broad Institute Genomics Platform"/>
            <consortium name="The Broad Institute Genome Sequencing Center for Infectious Disease"/>
            <person name="Wu L."/>
            <person name="Ma J."/>
        </authorList>
    </citation>
    <scope>NUCLEOTIDE SEQUENCE [LARGE SCALE GENOMIC DNA]</scope>
    <source>
        <strain evidence="3">CGMCC 1.16275</strain>
    </source>
</reference>
<dbReference type="Proteomes" id="UP001596456">
    <property type="component" value="Unassembled WGS sequence"/>
</dbReference>
<protein>
    <submittedName>
        <fullName evidence="2">Uncharacterized protein</fullName>
    </submittedName>
</protein>
<comment type="caution">
    <text evidence="2">The sequence shown here is derived from an EMBL/GenBank/DDBJ whole genome shotgun (WGS) entry which is preliminary data.</text>
</comment>
<organism evidence="2 3">
    <name type="scientific">Rhodocista pekingensis</name>
    <dbReference type="NCBI Taxonomy" id="201185"/>
    <lineage>
        <taxon>Bacteria</taxon>
        <taxon>Pseudomonadati</taxon>
        <taxon>Pseudomonadota</taxon>
        <taxon>Alphaproteobacteria</taxon>
        <taxon>Rhodospirillales</taxon>
        <taxon>Azospirillaceae</taxon>
        <taxon>Rhodocista</taxon>
    </lineage>
</organism>
<accession>A0ABW2KV99</accession>
<keyword evidence="1" id="KW-1133">Transmembrane helix</keyword>
<dbReference type="RefSeq" id="WP_377359425.1">
    <property type="nucleotide sequence ID" value="NZ_JBHTCM010000010.1"/>
</dbReference>
<evidence type="ECO:0000256" key="1">
    <source>
        <dbReference type="SAM" id="Phobius"/>
    </source>
</evidence>
<dbReference type="EMBL" id="JBHTCM010000010">
    <property type="protein sequence ID" value="MFC7333982.1"/>
    <property type="molecule type" value="Genomic_DNA"/>
</dbReference>